<dbReference type="InterPro" id="IPR011324">
    <property type="entry name" value="Cytotoxic_necrot_fac-like_cat"/>
</dbReference>
<dbReference type="Proteomes" id="UP001222800">
    <property type="component" value="Chromosome"/>
</dbReference>
<evidence type="ECO:0000256" key="9">
    <source>
        <dbReference type="ARBA" id="ARBA00048968"/>
    </source>
</evidence>
<keyword evidence="6" id="KW-0378">Hydrolase</keyword>
<comment type="catalytic activity">
    <reaction evidence="8">
        <text>adenosine + H2O + H(+) = inosine + NH4(+)</text>
        <dbReference type="Rhea" id="RHEA:24408"/>
        <dbReference type="ChEBI" id="CHEBI:15377"/>
        <dbReference type="ChEBI" id="CHEBI:15378"/>
        <dbReference type="ChEBI" id="CHEBI:16335"/>
        <dbReference type="ChEBI" id="CHEBI:17596"/>
        <dbReference type="ChEBI" id="CHEBI:28938"/>
        <dbReference type="EC" id="3.5.4.4"/>
    </reaction>
    <physiologicalReaction direction="left-to-right" evidence="8">
        <dbReference type="Rhea" id="RHEA:24409"/>
    </physiologicalReaction>
</comment>
<dbReference type="InterPro" id="IPR003730">
    <property type="entry name" value="Cu_polyphenol_OxRdtase"/>
</dbReference>
<dbReference type="SUPFAM" id="SSF64438">
    <property type="entry name" value="CNF1/YfiH-like putative cysteine hydrolases"/>
    <property type="match status" value="1"/>
</dbReference>
<gene>
    <name evidence="12" type="primary">pgeF</name>
    <name evidence="12" type="ORF">P4S50_12170</name>
</gene>
<protein>
    <recommendedName>
        <fullName evidence="11">Purine nucleoside phosphorylase</fullName>
    </recommendedName>
</protein>
<dbReference type="RefSeq" id="WP_277731061.1">
    <property type="nucleotide sequence ID" value="NZ_CP120733.1"/>
</dbReference>
<evidence type="ECO:0000256" key="10">
    <source>
        <dbReference type="ARBA" id="ARBA00049893"/>
    </source>
</evidence>
<dbReference type="EMBL" id="CP120733">
    <property type="protein sequence ID" value="WFD09140.1"/>
    <property type="molecule type" value="Genomic_DNA"/>
</dbReference>
<evidence type="ECO:0000313" key="13">
    <source>
        <dbReference type="Proteomes" id="UP001222800"/>
    </source>
</evidence>
<keyword evidence="4" id="KW-0808">Transferase</keyword>
<reference evidence="12 13" key="1">
    <citation type="submission" date="2023-03" db="EMBL/GenBank/DDBJ databases">
        <title>Complete genome sequence of Tepidibacter sp. SWIR-1, isolated from a deep-sea hydrothermal vent.</title>
        <authorList>
            <person name="Li X."/>
        </authorList>
    </citation>
    <scope>NUCLEOTIDE SEQUENCE [LARGE SCALE GENOMIC DNA]</scope>
    <source>
        <strain evidence="12 13">SWIR-1</strain>
    </source>
</reference>
<evidence type="ECO:0000256" key="6">
    <source>
        <dbReference type="ARBA" id="ARBA00022801"/>
    </source>
</evidence>
<keyword evidence="7" id="KW-0862">Zinc</keyword>
<evidence type="ECO:0000256" key="11">
    <source>
        <dbReference type="RuleBase" id="RU361274"/>
    </source>
</evidence>
<accession>A0ABY8E8B8</accession>
<proteinExistence type="inferred from homology"/>
<evidence type="ECO:0000256" key="4">
    <source>
        <dbReference type="ARBA" id="ARBA00022679"/>
    </source>
</evidence>
<name>A0ABY8E8B8_9FIRM</name>
<comment type="function">
    <text evidence="2">Purine nucleoside enzyme that catalyzes the phosphorolysis of adenosine and inosine nucleosides, yielding D-ribose 1-phosphate and the respective free bases, adenine and hypoxanthine. Also catalyzes the phosphorolysis of S-methyl-5'-thioadenosine into adenine and S-methyl-5-thio-alpha-D-ribose 1-phosphate. Also has adenosine deaminase activity.</text>
</comment>
<dbReference type="PANTHER" id="PTHR30616:SF2">
    <property type="entry name" value="PURINE NUCLEOSIDE PHOSPHORYLASE LACC1"/>
    <property type="match status" value="1"/>
</dbReference>
<dbReference type="Gene3D" id="3.60.140.10">
    <property type="entry name" value="CNF1/YfiH-like putative cysteine hydrolases"/>
    <property type="match status" value="1"/>
</dbReference>
<dbReference type="CDD" id="cd16833">
    <property type="entry name" value="YfiH"/>
    <property type="match status" value="1"/>
</dbReference>
<dbReference type="InterPro" id="IPR038371">
    <property type="entry name" value="Cu_polyphenol_OxRdtase_sf"/>
</dbReference>
<evidence type="ECO:0000256" key="8">
    <source>
        <dbReference type="ARBA" id="ARBA00047989"/>
    </source>
</evidence>
<dbReference type="Pfam" id="PF02578">
    <property type="entry name" value="Cu-oxidase_4"/>
    <property type="match status" value="1"/>
</dbReference>
<evidence type="ECO:0000256" key="1">
    <source>
        <dbReference type="ARBA" id="ARBA00000553"/>
    </source>
</evidence>
<keyword evidence="5" id="KW-0479">Metal-binding</keyword>
<evidence type="ECO:0000256" key="3">
    <source>
        <dbReference type="ARBA" id="ARBA00007353"/>
    </source>
</evidence>
<dbReference type="PANTHER" id="PTHR30616">
    <property type="entry name" value="UNCHARACTERIZED PROTEIN YFIH"/>
    <property type="match status" value="1"/>
</dbReference>
<keyword evidence="13" id="KW-1185">Reference proteome</keyword>
<evidence type="ECO:0000256" key="7">
    <source>
        <dbReference type="ARBA" id="ARBA00022833"/>
    </source>
</evidence>
<comment type="catalytic activity">
    <reaction evidence="1">
        <text>inosine + phosphate = alpha-D-ribose 1-phosphate + hypoxanthine</text>
        <dbReference type="Rhea" id="RHEA:27646"/>
        <dbReference type="ChEBI" id="CHEBI:17368"/>
        <dbReference type="ChEBI" id="CHEBI:17596"/>
        <dbReference type="ChEBI" id="CHEBI:43474"/>
        <dbReference type="ChEBI" id="CHEBI:57720"/>
        <dbReference type="EC" id="2.4.2.1"/>
    </reaction>
    <physiologicalReaction direction="left-to-right" evidence="1">
        <dbReference type="Rhea" id="RHEA:27647"/>
    </physiologicalReaction>
</comment>
<comment type="similarity">
    <text evidence="3 11">Belongs to the purine nucleoside phosphorylase YfiH/LACC1 family.</text>
</comment>
<organism evidence="12 13">
    <name type="scientific">Tepidibacter hydrothermalis</name>
    <dbReference type="NCBI Taxonomy" id="3036126"/>
    <lineage>
        <taxon>Bacteria</taxon>
        <taxon>Bacillati</taxon>
        <taxon>Bacillota</taxon>
        <taxon>Clostridia</taxon>
        <taxon>Peptostreptococcales</taxon>
        <taxon>Peptostreptococcaceae</taxon>
        <taxon>Tepidibacter</taxon>
    </lineage>
</organism>
<evidence type="ECO:0000256" key="2">
    <source>
        <dbReference type="ARBA" id="ARBA00003215"/>
    </source>
</evidence>
<evidence type="ECO:0000313" key="12">
    <source>
        <dbReference type="EMBL" id="WFD09140.1"/>
    </source>
</evidence>
<comment type="catalytic activity">
    <reaction evidence="9">
        <text>adenosine + phosphate = alpha-D-ribose 1-phosphate + adenine</text>
        <dbReference type="Rhea" id="RHEA:27642"/>
        <dbReference type="ChEBI" id="CHEBI:16335"/>
        <dbReference type="ChEBI" id="CHEBI:16708"/>
        <dbReference type="ChEBI" id="CHEBI:43474"/>
        <dbReference type="ChEBI" id="CHEBI:57720"/>
        <dbReference type="EC" id="2.4.2.1"/>
    </reaction>
    <physiologicalReaction direction="left-to-right" evidence="9">
        <dbReference type="Rhea" id="RHEA:27643"/>
    </physiologicalReaction>
</comment>
<evidence type="ECO:0000256" key="5">
    <source>
        <dbReference type="ARBA" id="ARBA00022723"/>
    </source>
</evidence>
<comment type="catalytic activity">
    <reaction evidence="10">
        <text>S-methyl-5'-thioadenosine + phosphate = 5-(methylsulfanyl)-alpha-D-ribose 1-phosphate + adenine</text>
        <dbReference type="Rhea" id="RHEA:11852"/>
        <dbReference type="ChEBI" id="CHEBI:16708"/>
        <dbReference type="ChEBI" id="CHEBI:17509"/>
        <dbReference type="ChEBI" id="CHEBI:43474"/>
        <dbReference type="ChEBI" id="CHEBI:58533"/>
        <dbReference type="EC" id="2.4.2.28"/>
    </reaction>
    <physiologicalReaction direction="left-to-right" evidence="10">
        <dbReference type="Rhea" id="RHEA:11853"/>
    </physiologicalReaction>
</comment>
<dbReference type="NCBIfam" id="TIGR00726">
    <property type="entry name" value="peptidoglycan editing factor PgeF"/>
    <property type="match status" value="1"/>
</dbReference>
<sequence length="233" mass="26943">MYIDFDDVNKYDFAKVVFTTKELDMSVYDDRKKICEDLNFNFENLTYNKQVHGNNVVIVDKNNIGNIQEADGIITNISDVPIMVFVADCVSIAFIDVENKVVGCVHAGWRGTYKEISSVIINKMKTTYKSKVENIKCIIGPAIGSCCYEVSYDLVEKFNTKFTNLNESLYIIKDEKYYLDLFKINEFILMKNGIKAENIFNPNLCTYCDENTFHSYRRENTTSKRMAMVMQIL</sequence>